<dbReference type="EMBL" id="CP148753">
    <property type="protein sequence ID" value="WXR74645.1"/>
    <property type="molecule type" value="Genomic_DNA"/>
</dbReference>
<gene>
    <name evidence="3" type="ORF">WHX56_03870</name>
</gene>
<keyword evidence="1" id="KW-0067">ATP-binding</keyword>
<dbReference type="RefSeq" id="WP_338880523.1">
    <property type="nucleotide sequence ID" value="NZ_CP148753.1"/>
</dbReference>
<organism evidence="3 4">
    <name type="scientific">Achromobacter veterisilvae</name>
    <dbReference type="NCBI Taxonomy" id="2069367"/>
    <lineage>
        <taxon>Bacteria</taxon>
        <taxon>Pseudomonadati</taxon>
        <taxon>Pseudomonadota</taxon>
        <taxon>Betaproteobacteria</taxon>
        <taxon>Burkholderiales</taxon>
        <taxon>Alcaligenaceae</taxon>
        <taxon>Achromobacter</taxon>
    </lineage>
</organism>
<accession>A0ABZ2S333</accession>
<dbReference type="PANTHER" id="PTHR21621">
    <property type="entry name" value="RIBOSOMAL PROTEIN S6 MODIFICATION PROTEIN"/>
    <property type="match status" value="1"/>
</dbReference>
<reference evidence="3 4" key="1">
    <citation type="submission" date="2024-03" db="EMBL/GenBank/DDBJ databases">
        <title>Reference genomes for the five species model microbial community.</title>
        <authorList>
            <person name="Padfield D."/>
        </authorList>
    </citation>
    <scope>NUCLEOTIDE SEQUENCE [LARGE SCALE GENOMIC DNA]</scope>
    <source>
        <strain evidence="3 4">AB1</strain>
    </source>
</reference>
<dbReference type="SUPFAM" id="SSF56059">
    <property type="entry name" value="Glutathione synthetase ATP-binding domain-like"/>
    <property type="match status" value="1"/>
</dbReference>
<name>A0ABZ2S333_9BURK</name>
<evidence type="ECO:0000313" key="4">
    <source>
        <dbReference type="Proteomes" id="UP001456224"/>
    </source>
</evidence>
<dbReference type="Proteomes" id="UP001456224">
    <property type="component" value="Chromosome"/>
</dbReference>
<keyword evidence="4" id="KW-1185">Reference proteome</keyword>
<evidence type="ECO:0000259" key="2">
    <source>
        <dbReference type="PROSITE" id="PS50975"/>
    </source>
</evidence>
<dbReference type="InterPro" id="IPR048764">
    <property type="entry name" value="PylC_N"/>
</dbReference>
<dbReference type="Pfam" id="PF21360">
    <property type="entry name" value="PylC-like_N"/>
    <property type="match status" value="1"/>
</dbReference>
<dbReference type="Pfam" id="PF02655">
    <property type="entry name" value="ATP-grasp_3"/>
    <property type="match status" value="1"/>
</dbReference>
<proteinExistence type="predicted"/>
<evidence type="ECO:0000256" key="1">
    <source>
        <dbReference type="PROSITE-ProRule" id="PRU00409"/>
    </source>
</evidence>
<dbReference type="Gene3D" id="3.30.470.20">
    <property type="entry name" value="ATP-grasp fold, B domain"/>
    <property type="match status" value="1"/>
</dbReference>
<dbReference type="Gene3D" id="3.30.1490.20">
    <property type="entry name" value="ATP-grasp fold, A domain"/>
    <property type="match status" value="1"/>
</dbReference>
<dbReference type="InterPro" id="IPR011761">
    <property type="entry name" value="ATP-grasp"/>
</dbReference>
<dbReference type="InterPro" id="IPR013815">
    <property type="entry name" value="ATP_grasp_subdomain_1"/>
</dbReference>
<dbReference type="NCBIfam" id="NF009402">
    <property type="entry name" value="PRK12767.1-1"/>
    <property type="match status" value="1"/>
</dbReference>
<evidence type="ECO:0000313" key="3">
    <source>
        <dbReference type="EMBL" id="WXR74645.1"/>
    </source>
</evidence>
<dbReference type="PANTHER" id="PTHR21621:SF0">
    <property type="entry name" value="BETA-CITRYLGLUTAMATE SYNTHASE B-RELATED"/>
    <property type="match status" value="1"/>
</dbReference>
<keyword evidence="1" id="KW-0547">Nucleotide-binding</keyword>
<sequence>MNKVPVLVTGIGGGGHGEQILKALRMASTPYLIVGGDMNPFSKGLAEVDIPYILPPAKDPRYIDSLLQLCRKHSIKAMFHGSEPELKVMSASRDLIREAGVFLPINPAHVIDLCMDKAKTSEWLAAHGFDVPRTVQINEISDLDKVDFFPAVLKPSVGSGGSANIFLAQDRKELNFLGMSLLENIGPYIVQEYVGDTDSEFTVGVLFDMDGNFLNSIAVRRMILSGLSNRVRVRNRSGDPALGAILAISSGVSQGDVGPFPEVTGICEEIATALKCQGAVNIQCRLARGKVYVFEINPRFSGTTSLRAMVGYNEPDALIRKHVLGELVESRFAYRSGRVVRGLAEVLLPDSAIERV</sequence>
<feature type="domain" description="ATP-grasp" evidence="2">
    <location>
        <begin position="121"/>
        <end position="323"/>
    </location>
</feature>
<dbReference type="PROSITE" id="PS50975">
    <property type="entry name" value="ATP_GRASP"/>
    <property type="match status" value="1"/>
</dbReference>
<protein>
    <submittedName>
        <fullName evidence="3">ATP-grasp domain-containing protein</fullName>
    </submittedName>
</protein>
<dbReference type="InterPro" id="IPR003806">
    <property type="entry name" value="ATP-grasp_PylC-type"/>
</dbReference>
<dbReference type="Gene3D" id="3.40.50.20">
    <property type="match status" value="1"/>
</dbReference>